<keyword evidence="4 13" id="KW-0812">Transmembrane</keyword>
<dbReference type="GO" id="GO:0020037">
    <property type="term" value="F:heme binding"/>
    <property type="evidence" value="ECO:0007669"/>
    <property type="project" value="InterPro"/>
</dbReference>
<evidence type="ECO:0000256" key="10">
    <source>
        <dbReference type="ARBA" id="ARBA00023136"/>
    </source>
</evidence>
<comment type="similarity">
    <text evidence="2 12">Belongs to the cytochrome P450 family.</text>
</comment>
<protein>
    <submittedName>
        <fullName evidence="15">Cytochrome P450 81Q32-like</fullName>
    </submittedName>
</protein>
<evidence type="ECO:0000313" key="15">
    <source>
        <dbReference type="RefSeq" id="XP_039139644.1"/>
    </source>
</evidence>
<dbReference type="FunFam" id="1.10.630.10:FF:000081">
    <property type="entry name" value="Cytochrome P450 CYP81N5"/>
    <property type="match status" value="1"/>
</dbReference>
<evidence type="ECO:0000256" key="12">
    <source>
        <dbReference type="RuleBase" id="RU000461"/>
    </source>
</evidence>
<comment type="subcellular location">
    <subcellularLocation>
        <location evidence="1">Membrane</location>
        <topology evidence="1">Single-pass membrane protein</topology>
    </subcellularLocation>
</comment>
<proteinExistence type="inferred from homology"/>
<dbReference type="GO" id="GO:0004497">
    <property type="term" value="F:monooxygenase activity"/>
    <property type="evidence" value="ECO:0007669"/>
    <property type="project" value="UniProtKB-KW"/>
</dbReference>
<dbReference type="Gene3D" id="1.10.630.10">
    <property type="entry name" value="Cytochrome P450"/>
    <property type="match status" value="1"/>
</dbReference>
<evidence type="ECO:0000256" key="13">
    <source>
        <dbReference type="SAM" id="Phobius"/>
    </source>
</evidence>
<dbReference type="Pfam" id="PF00067">
    <property type="entry name" value="p450"/>
    <property type="match status" value="1"/>
</dbReference>
<evidence type="ECO:0000256" key="5">
    <source>
        <dbReference type="ARBA" id="ARBA00022723"/>
    </source>
</evidence>
<dbReference type="GO" id="GO:0016705">
    <property type="term" value="F:oxidoreductase activity, acting on paired donors, with incorporation or reduction of molecular oxygen"/>
    <property type="evidence" value="ECO:0007669"/>
    <property type="project" value="InterPro"/>
</dbReference>
<evidence type="ECO:0000256" key="6">
    <source>
        <dbReference type="ARBA" id="ARBA00022989"/>
    </source>
</evidence>
<keyword evidence="14" id="KW-1185">Reference proteome</keyword>
<accession>A0AB40CJS9</accession>
<keyword evidence="3 11" id="KW-0349">Heme</keyword>
<sequence>MEDHILLPFSILLLIILILLKLIKLQHPKVKTKTSYNPPPSPPTSLPILGHLHHLLKQKQPLHHSLSSLSSLHGPILSLRLASRQALLISSLSIATECFSSHNDIVFANRPHLFAGKHLGYNYTTIAWASYGPHWRNLRRLTTLELFSTLRLTSFSSIRRDEVLSLVKSLVKDNKKVVLKPKLFELTLNIMMRMIAGKKYFGEYDDEVKDKKESERFRDIVEETFRVSGSSNLCDFIPFLRLFGYGRGMEKRIVRLHEKRDAFLQELIDKHRDKTRVNPNVNDHFEGKKSVVDVLLGLQVDDPEYYTDDIIKGVVVMMLTAGTDTSAVTIEWAMSLLLNHPEVLNKVEEEIMINIGKERFVTELDLASLSFLQCVIYETLRLKPPAPLIPAHESREDCKISGFHVSRGTMLLVNAWAMQRDPELWVEPNKFQPERWLGKGREERQKMLPFGIGRRSCPGEGLAMKVVGLTLAALIQCFEWGRVDDELVDLHEGPGLTMPKACPLVALCEPRSFVYKNIV</sequence>
<evidence type="ECO:0000256" key="9">
    <source>
        <dbReference type="ARBA" id="ARBA00023033"/>
    </source>
</evidence>
<dbReference type="GO" id="GO:0016020">
    <property type="term" value="C:membrane"/>
    <property type="evidence" value="ECO:0007669"/>
    <property type="project" value="UniProtKB-SubCell"/>
</dbReference>
<evidence type="ECO:0000256" key="2">
    <source>
        <dbReference type="ARBA" id="ARBA00010617"/>
    </source>
</evidence>
<evidence type="ECO:0000313" key="14">
    <source>
        <dbReference type="Proteomes" id="UP001515500"/>
    </source>
</evidence>
<reference evidence="15" key="1">
    <citation type="submission" date="2025-08" db="UniProtKB">
        <authorList>
            <consortium name="RefSeq"/>
        </authorList>
    </citation>
    <scope>IDENTIFICATION</scope>
</reference>
<evidence type="ECO:0000256" key="7">
    <source>
        <dbReference type="ARBA" id="ARBA00023002"/>
    </source>
</evidence>
<dbReference type="PANTHER" id="PTHR47947">
    <property type="entry name" value="CYTOCHROME P450 82C3-RELATED"/>
    <property type="match status" value="1"/>
</dbReference>
<dbReference type="PRINTS" id="PR00463">
    <property type="entry name" value="EP450I"/>
</dbReference>
<dbReference type="InterPro" id="IPR002401">
    <property type="entry name" value="Cyt_P450_E_grp-I"/>
</dbReference>
<dbReference type="InterPro" id="IPR050651">
    <property type="entry name" value="Plant_Cytochrome_P450_Monoox"/>
</dbReference>
<comment type="cofactor">
    <cofactor evidence="11">
        <name>heme</name>
        <dbReference type="ChEBI" id="CHEBI:30413"/>
    </cofactor>
</comment>
<dbReference type="GeneID" id="120276969"/>
<dbReference type="InterPro" id="IPR017972">
    <property type="entry name" value="Cyt_P450_CS"/>
</dbReference>
<dbReference type="GO" id="GO:0005506">
    <property type="term" value="F:iron ion binding"/>
    <property type="evidence" value="ECO:0007669"/>
    <property type="project" value="InterPro"/>
</dbReference>
<keyword evidence="6 13" id="KW-1133">Transmembrane helix</keyword>
<dbReference type="PROSITE" id="PS00086">
    <property type="entry name" value="CYTOCHROME_P450"/>
    <property type="match status" value="1"/>
</dbReference>
<keyword evidence="5 11" id="KW-0479">Metal-binding</keyword>
<name>A0AB40CJS9_DIOCR</name>
<keyword evidence="7 12" id="KW-0560">Oxidoreductase</keyword>
<dbReference type="RefSeq" id="XP_039139644.1">
    <property type="nucleotide sequence ID" value="XM_039283710.1"/>
</dbReference>
<dbReference type="PANTHER" id="PTHR47947:SF62">
    <property type="entry name" value="CYTOCHROME P450, FAMILY 81, SUBFAMILY D, POLYPEPTIDE 5"/>
    <property type="match status" value="1"/>
</dbReference>
<dbReference type="PRINTS" id="PR00385">
    <property type="entry name" value="P450"/>
</dbReference>
<dbReference type="CDD" id="cd20653">
    <property type="entry name" value="CYP81"/>
    <property type="match status" value="1"/>
</dbReference>
<feature type="transmembrane region" description="Helical" evidence="13">
    <location>
        <begin position="6"/>
        <end position="23"/>
    </location>
</feature>
<evidence type="ECO:0000256" key="11">
    <source>
        <dbReference type="PIRSR" id="PIRSR602401-1"/>
    </source>
</evidence>
<organism evidence="14 15">
    <name type="scientific">Dioscorea cayennensis subsp. rotundata</name>
    <name type="common">White Guinea yam</name>
    <name type="synonym">Dioscorea rotundata</name>
    <dbReference type="NCBI Taxonomy" id="55577"/>
    <lineage>
        <taxon>Eukaryota</taxon>
        <taxon>Viridiplantae</taxon>
        <taxon>Streptophyta</taxon>
        <taxon>Embryophyta</taxon>
        <taxon>Tracheophyta</taxon>
        <taxon>Spermatophyta</taxon>
        <taxon>Magnoliopsida</taxon>
        <taxon>Liliopsida</taxon>
        <taxon>Dioscoreales</taxon>
        <taxon>Dioscoreaceae</taxon>
        <taxon>Dioscorea</taxon>
    </lineage>
</organism>
<evidence type="ECO:0000256" key="1">
    <source>
        <dbReference type="ARBA" id="ARBA00004167"/>
    </source>
</evidence>
<dbReference type="Proteomes" id="UP001515500">
    <property type="component" value="Chromosome 15"/>
</dbReference>
<gene>
    <name evidence="15" type="primary">LOC120276969</name>
</gene>
<dbReference type="AlphaFoldDB" id="A0AB40CJS9"/>
<evidence type="ECO:0000256" key="3">
    <source>
        <dbReference type="ARBA" id="ARBA00022617"/>
    </source>
</evidence>
<dbReference type="InterPro" id="IPR036396">
    <property type="entry name" value="Cyt_P450_sf"/>
</dbReference>
<keyword evidence="9 12" id="KW-0503">Monooxygenase</keyword>
<evidence type="ECO:0000256" key="8">
    <source>
        <dbReference type="ARBA" id="ARBA00023004"/>
    </source>
</evidence>
<dbReference type="SUPFAM" id="SSF48264">
    <property type="entry name" value="Cytochrome P450"/>
    <property type="match status" value="1"/>
</dbReference>
<feature type="binding site" description="axial binding residue" evidence="11">
    <location>
        <position position="457"/>
    </location>
    <ligand>
        <name>heme</name>
        <dbReference type="ChEBI" id="CHEBI:30413"/>
    </ligand>
    <ligandPart>
        <name>Fe</name>
        <dbReference type="ChEBI" id="CHEBI:18248"/>
    </ligandPart>
</feature>
<dbReference type="InterPro" id="IPR001128">
    <property type="entry name" value="Cyt_P450"/>
</dbReference>
<evidence type="ECO:0000256" key="4">
    <source>
        <dbReference type="ARBA" id="ARBA00022692"/>
    </source>
</evidence>
<keyword evidence="10 13" id="KW-0472">Membrane</keyword>
<keyword evidence="8 11" id="KW-0408">Iron</keyword>